<dbReference type="InterPro" id="IPR032816">
    <property type="entry name" value="VTT_dom"/>
</dbReference>
<keyword evidence="6 7" id="KW-0472">Membrane</keyword>
<dbReference type="Proteomes" id="UP000033907">
    <property type="component" value="Unassembled WGS sequence"/>
</dbReference>
<gene>
    <name evidence="9" type="ORF">UV91_C0001G0026</name>
</gene>
<evidence type="ECO:0000313" key="10">
    <source>
        <dbReference type="Proteomes" id="UP000033907"/>
    </source>
</evidence>
<name>A0A0G1HLT1_9BACT</name>
<feature type="domain" description="VTT" evidence="8">
    <location>
        <begin position="30"/>
        <end position="151"/>
    </location>
</feature>
<evidence type="ECO:0000259" key="8">
    <source>
        <dbReference type="Pfam" id="PF09335"/>
    </source>
</evidence>
<organism evidence="9 10">
    <name type="scientific">Candidatus Nomurabacteria bacterium GW2011_GWF2_43_24</name>
    <dbReference type="NCBI Taxonomy" id="1618778"/>
    <lineage>
        <taxon>Bacteria</taxon>
        <taxon>Candidatus Nomuraibacteriota</taxon>
    </lineage>
</organism>
<feature type="transmembrane region" description="Helical" evidence="7">
    <location>
        <begin position="164"/>
        <end position="181"/>
    </location>
</feature>
<feature type="transmembrane region" description="Helical" evidence="7">
    <location>
        <begin position="48"/>
        <end position="69"/>
    </location>
</feature>
<comment type="similarity">
    <text evidence="2 7">Belongs to the DedA family.</text>
</comment>
<sequence>MYTVNILTQLVENNLILAYLLVFLITIVEGEIVSISAGILVLLGAFNFWIALSLIFLGGMVKTFFGYFFGQSIHKRFNNHKFFQYIEKRVLGIMPHFKQKPFWSIFISKFMMVNHLVILFAGYHNINFRKYLKAEISSTIFWAPGLMLLGYFFSYTAIRVSNEIWNFSVIIIGFIVLFILFDKLVSWLYELFEEFYAESR</sequence>
<keyword evidence="3 7" id="KW-1003">Cell membrane</keyword>
<keyword evidence="5 7" id="KW-1133">Transmembrane helix</keyword>
<dbReference type="AlphaFoldDB" id="A0A0G1HLT1"/>
<feature type="transmembrane region" description="Helical" evidence="7">
    <location>
        <begin position="136"/>
        <end position="158"/>
    </location>
</feature>
<dbReference type="PANTHER" id="PTHR30353:SF15">
    <property type="entry name" value="INNER MEMBRANE PROTEIN YABI"/>
    <property type="match status" value="1"/>
</dbReference>
<evidence type="ECO:0000256" key="4">
    <source>
        <dbReference type="ARBA" id="ARBA00022692"/>
    </source>
</evidence>
<dbReference type="Pfam" id="PF09335">
    <property type="entry name" value="VTT_dom"/>
    <property type="match status" value="1"/>
</dbReference>
<evidence type="ECO:0000256" key="2">
    <source>
        <dbReference type="ARBA" id="ARBA00010792"/>
    </source>
</evidence>
<evidence type="ECO:0000256" key="3">
    <source>
        <dbReference type="ARBA" id="ARBA00022475"/>
    </source>
</evidence>
<comment type="caution">
    <text evidence="9">The sequence shown here is derived from an EMBL/GenBank/DDBJ whole genome shotgun (WGS) entry which is preliminary data.</text>
</comment>
<comment type="subcellular location">
    <subcellularLocation>
        <location evidence="1 7">Cell membrane</location>
        <topology evidence="1 7">Multi-pass membrane protein</topology>
    </subcellularLocation>
</comment>
<evidence type="ECO:0000256" key="1">
    <source>
        <dbReference type="ARBA" id="ARBA00004651"/>
    </source>
</evidence>
<feature type="transmembrane region" description="Helical" evidence="7">
    <location>
        <begin position="16"/>
        <end position="41"/>
    </location>
</feature>
<dbReference type="EMBL" id="LCGH01000001">
    <property type="protein sequence ID" value="KKT11814.1"/>
    <property type="molecule type" value="Genomic_DNA"/>
</dbReference>
<reference evidence="9 10" key="1">
    <citation type="journal article" date="2015" name="Nature">
        <title>rRNA introns, odd ribosomes, and small enigmatic genomes across a large radiation of phyla.</title>
        <authorList>
            <person name="Brown C.T."/>
            <person name="Hug L.A."/>
            <person name="Thomas B.C."/>
            <person name="Sharon I."/>
            <person name="Castelle C.J."/>
            <person name="Singh A."/>
            <person name="Wilkins M.J."/>
            <person name="Williams K.H."/>
            <person name="Banfield J.F."/>
        </authorList>
    </citation>
    <scope>NUCLEOTIDE SEQUENCE [LARGE SCALE GENOMIC DNA]</scope>
</reference>
<evidence type="ECO:0000256" key="6">
    <source>
        <dbReference type="ARBA" id="ARBA00023136"/>
    </source>
</evidence>
<protein>
    <recommendedName>
        <fullName evidence="8">VTT domain-containing protein</fullName>
    </recommendedName>
</protein>
<proteinExistence type="inferred from homology"/>
<evidence type="ECO:0000256" key="7">
    <source>
        <dbReference type="RuleBase" id="RU367016"/>
    </source>
</evidence>
<dbReference type="InterPro" id="IPR032818">
    <property type="entry name" value="DedA-like"/>
</dbReference>
<dbReference type="PANTHER" id="PTHR30353">
    <property type="entry name" value="INNER MEMBRANE PROTEIN DEDA-RELATED"/>
    <property type="match status" value="1"/>
</dbReference>
<evidence type="ECO:0000313" key="9">
    <source>
        <dbReference type="EMBL" id="KKT11814.1"/>
    </source>
</evidence>
<feature type="transmembrane region" description="Helical" evidence="7">
    <location>
        <begin position="102"/>
        <end position="124"/>
    </location>
</feature>
<keyword evidence="4 7" id="KW-0812">Transmembrane</keyword>
<evidence type="ECO:0000256" key="5">
    <source>
        <dbReference type="ARBA" id="ARBA00022989"/>
    </source>
</evidence>
<dbReference type="GO" id="GO:0005886">
    <property type="term" value="C:plasma membrane"/>
    <property type="evidence" value="ECO:0007669"/>
    <property type="project" value="UniProtKB-SubCell"/>
</dbReference>
<accession>A0A0G1HLT1</accession>